<gene>
    <name evidence="1" type="ORF">MAR_038248</name>
</gene>
<organism evidence="1 2">
    <name type="scientific">Mya arenaria</name>
    <name type="common">Soft-shell clam</name>
    <dbReference type="NCBI Taxonomy" id="6604"/>
    <lineage>
        <taxon>Eukaryota</taxon>
        <taxon>Metazoa</taxon>
        <taxon>Spiralia</taxon>
        <taxon>Lophotrochozoa</taxon>
        <taxon>Mollusca</taxon>
        <taxon>Bivalvia</taxon>
        <taxon>Autobranchia</taxon>
        <taxon>Heteroconchia</taxon>
        <taxon>Euheterodonta</taxon>
        <taxon>Imparidentia</taxon>
        <taxon>Neoheterodontei</taxon>
        <taxon>Myida</taxon>
        <taxon>Myoidea</taxon>
        <taxon>Myidae</taxon>
        <taxon>Mya</taxon>
    </lineage>
</organism>
<dbReference type="InterPro" id="IPR018788">
    <property type="entry name" value="Proteasome_assmbl_chp_3"/>
</dbReference>
<evidence type="ECO:0000313" key="1">
    <source>
        <dbReference type="EMBL" id="WAR24579.1"/>
    </source>
</evidence>
<protein>
    <submittedName>
        <fullName evidence="1">PSMG3-like protein</fullName>
    </submittedName>
</protein>
<evidence type="ECO:0000313" key="2">
    <source>
        <dbReference type="Proteomes" id="UP001164746"/>
    </source>
</evidence>
<dbReference type="PANTHER" id="PTHR31051">
    <property type="entry name" value="PROTEASOME ASSEMBLY CHAPERONE 3"/>
    <property type="match status" value="1"/>
</dbReference>
<keyword evidence="2" id="KW-1185">Reference proteome</keyword>
<name>A0ABY7FTV2_MYAAR</name>
<dbReference type="PANTHER" id="PTHR31051:SF1">
    <property type="entry name" value="PROTEASOME ASSEMBLY CHAPERONE 3"/>
    <property type="match status" value="1"/>
</dbReference>
<dbReference type="Pfam" id="PF10178">
    <property type="entry name" value="PAC3"/>
    <property type="match status" value="1"/>
</dbReference>
<dbReference type="Proteomes" id="UP001164746">
    <property type="component" value="Chromosome 13"/>
</dbReference>
<reference evidence="1" key="1">
    <citation type="submission" date="2022-11" db="EMBL/GenBank/DDBJ databases">
        <title>Centuries of genome instability and evolution in soft-shell clam transmissible cancer (bioRxiv).</title>
        <authorList>
            <person name="Hart S.F.M."/>
            <person name="Yonemitsu M.A."/>
            <person name="Giersch R.M."/>
            <person name="Beal B.F."/>
            <person name="Arriagada G."/>
            <person name="Davis B.W."/>
            <person name="Ostrander E.A."/>
            <person name="Goff S.P."/>
            <person name="Metzger M.J."/>
        </authorList>
    </citation>
    <scope>NUCLEOTIDE SEQUENCE</scope>
    <source>
        <strain evidence="1">MELC-2E11</strain>
        <tissue evidence="1">Siphon/mantle</tissue>
    </source>
</reference>
<proteinExistence type="predicted"/>
<sequence length="133" mass="14400">MAAPMSNENQHIVSSPDSFPVRTKQCAVEINNHKTELLCSQFGDRTFLVVTQYNKVGTLVSVTNARVTDATGATASMPNIDVLMGNDQPMTHVVARNLITQIPLSKPILLSIALKDNSPKTVKAIAKILPTLM</sequence>
<accession>A0ABY7FTV2</accession>
<dbReference type="Gene3D" id="3.30.230.90">
    <property type="match status" value="1"/>
</dbReference>
<dbReference type="InterPro" id="IPR053720">
    <property type="entry name" value="Psm_Assembly_Chaperone"/>
</dbReference>
<dbReference type="EMBL" id="CP111024">
    <property type="protein sequence ID" value="WAR24579.1"/>
    <property type="molecule type" value="Genomic_DNA"/>
</dbReference>